<reference evidence="6 7" key="1">
    <citation type="submission" date="2020-08" db="EMBL/GenBank/DDBJ databases">
        <title>Functional genomics of gut bacteria from endangered species of beetles.</title>
        <authorList>
            <person name="Carlos-Shanley C."/>
        </authorList>
    </citation>
    <scope>NUCLEOTIDE SEQUENCE [LARGE SCALE GENOMIC DNA]</scope>
    <source>
        <strain evidence="6 7">S00202</strain>
    </source>
</reference>
<evidence type="ECO:0000259" key="5">
    <source>
        <dbReference type="Pfam" id="PF25963"/>
    </source>
</evidence>
<dbReference type="SUPFAM" id="SSF111369">
    <property type="entry name" value="HlyD-like secretion proteins"/>
    <property type="match status" value="2"/>
</dbReference>
<dbReference type="PANTHER" id="PTHR30367">
    <property type="entry name" value="P-HYDROXYBENZOIC ACID EFFLUX PUMP SUBUNIT AAEA-RELATED"/>
    <property type="match status" value="1"/>
</dbReference>
<keyword evidence="7" id="KW-1185">Reference proteome</keyword>
<dbReference type="InterPro" id="IPR050393">
    <property type="entry name" value="MFP_Efflux_Pump"/>
</dbReference>
<evidence type="ECO:0000313" key="7">
    <source>
        <dbReference type="Proteomes" id="UP000557193"/>
    </source>
</evidence>
<keyword evidence="3" id="KW-0812">Transmembrane</keyword>
<keyword evidence="3" id="KW-0472">Membrane</keyword>
<comment type="similarity">
    <text evidence="1">Belongs to the membrane fusion protein (MFP) (TC 8.A.1) family.</text>
</comment>
<dbReference type="GO" id="GO:0055085">
    <property type="term" value="P:transmembrane transport"/>
    <property type="evidence" value="ECO:0007669"/>
    <property type="project" value="InterPro"/>
</dbReference>
<name>A0A7X0BQW2_9PSED</name>
<evidence type="ECO:0000256" key="1">
    <source>
        <dbReference type="ARBA" id="ARBA00009477"/>
    </source>
</evidence>
<evidence type="ECO:0000313" key="6">
    <source>
        <dbReference type="EMBL" id="MBB6340987.1"/>
    </source>
</evidence>
<feature type="coiled-coil region" evidence="2">
    <location>
        <begin position="73"/>
        <end position="107"/>
    </location>
</feature>
<proteinExistence type="inferred from homology"/>
<keyword evidence="3" id="KW-1133">Transmembrane helix</keyword>
<sequence>MSRRLSLLLLTILTLSLLLIVVWYLDQVPRTDDAYVYADTVEITPEVSGRIIELAVRENQQVREGEVLFRIDARAYEDALRQASASLVALNKEIELTQRQVDAQEFNAKASRASVASARAASIQAADSLRRLLPLKAKGYVSAERLEQARTADVSARADLDAALLRASQAEAAVSGVDALVAKRAVLEAKISGAQLSVEHSVVRAPFDGRIVGLKRANGQYAAAGRPLFTMIDSRQWYVVANFRETELAGIRPGSRSRVYLMSDTSRRFSGIVDSVGYGVFPDDGGSEVAGLPKVARSINWVRVAQRFPVRIRVDNADPELFRLGASAVAQIETVNADE</sequence>
<feature type="domain" description="Multidrug resistance protein MdtA-like barrel-sandwich hybrid" evidence="4">
    <location>
        <begin position="40"/>
        <end position="232"/>
    </location>
</feature>
<dbReference type="EMBL" id="JACHLL010000002">
    <property type="protein sequence ID" value="MBB6340987.1"/>
    <property type="molecule type" value="Genomic_DNA"/>
</dbReference>
<protein>
    <submittedName>
        <fullName evidence="6">Multidrug efflux system membrane fusion protein</fullName>
    </submittedName>
</protein>
<dbReference type="Gene3D" id="2.40.50.100">
    <property type="match status" value="1"/>
</dbReference>
<dbReference type="PANTHER" id="PTHR30367:SF1">
    <property type="entry name" value="MULTIDRUG RESISTANCE PROTEIN MDTN"/>
    <property type="match status" value="1"/>
</dbReference>
<evidence type="ECO:0000256" key="3">
    <source>
        <dbReference type="SAM" id="Phobius"/>
    </source>
</evidence>
<keyword evidence="2" id="KW-0175">Coiled coil</keyword>
<evidence type="ECO:0000256" key="2">
    <source>
        <dbReference type="SAM" id="Coils"/>
    </source>
</evidence>
<dbReference type="RefSeq" id="WP_184681419.1">
    <property type="nucleotide sequence ID" value="NZ_JACHLL010000002.1"/>
</dbReference>
<dbReference type="Proteomes" id="UP000557193">
    <property type="component" value="Unassembled WGS sequence"/>
</dbReference>
<evidence type="ECO:0000259" key="4">
    <source>
        <dbReference type="Pfam" id="PF25917"/>
    </source>
</evidence>
<dbReference type="AlphaFoldDB" id="A0A7X0BQW2"/>
<feature type="domain" description="p-hydroxybenzoic acid efflux pump subunit AaeA-like beta-barrel" evidence="5">
    <location>
        <begin position="237"/>
        <end position="325"/>
    </location>
</feature>
<comment type="caution">
    <text evidence="6">The sequence shown here is derived from an EMBL/GenBank/DDBJ whole genome shotgun (WGS) entry which is preliminary data.</text>
</comment>
<dbReference type="InterPro" id="IPR058634">
    <property type="entry name" value="AaeA-lik-b-barrel"/>
</dbReference>
<dbReference type="Gene3D" id="2.40.30.170">
    <property type="match status" value="1"/>
</dbReference>
<dbReference type="InterPro" id="IPR058625">
    <property type="entry name" value="MdtA-like_BSH"/>
</dbReference>
<dbReference type="Pfam" id="PF25963">
    <property type="entry name" value="Beta-barrel_AAEA"/>
    <property type="match status" value="1"/>
</dbReference>
<accession>A0A7X0BQW2</accession>
<gene>
    <name evidence="6" type="ORF">HNP49_001144</name>
</gene>
<feature type="transmembrane region" description="Helical" evidence="3">
    <location>
        <begin position="7"/>
        <end position="25"/>
    </location>
</feature>
<dbReference type="Pfam" id="PF25917">
    <property type="entry name" value="BSH_RND"/>
    <property type="match status" value="1"/>
</dbReference>
<organism evidence="6 7">
    <name type="scientific">Pseudomonas fluvialis</name>
    <dbReference type="NCBI Taxonomy" id="1793966"/>
    <lineage>
        <taxon>Bacteria</taxon>
        <taxon>Pseudomonadati</taxon>
        <taxon>Pseudomonadota</taxon>
        <taxon>Gammaproteobacteria</taxon>
        <taxon>Pseudomonadales</taxon>
        <taxon>Pseudomonadaceae</taxon>
        <taxon>Pseudomonas</taxon>
    </lineage>
</organism>
<dbReference type="NCBIfam" id="NF007785">
    <property type="entry name" value="PRK10476.1"/>
    <property type="match status" value="1"/>
</dbReference>